<dbReference type="EMBL" id="MU128997">
    <property type="protein sequence ID" value="KAF9511643.1"/>
    <property type="molecule type" value="Genomic_DNA"/>
</dbReference>
<evidence type="ECO:0000313" key="4">
    <source>
        <dbReference type="Proteomes" id="UP000886523"/>
    </source>
</evidence>
<accession>A0A9P6DUH1</accession>
<keyword evidence="2" id="KW-0812">Transmembrane</keyword>
<keyword evidence="2" id="KW-0472">Membrane</keyword>
<keyword evidence="2" id="KW-1133">Transmembrane helix</keyword>
<name>A0A9P6DUH1_9AGAM</name>
<dbReference type="Proteomes" id="UP000886523">
    <property type="component" value="Unassembled WGS sequence"/>
</dbReference>
<dbReference type="AlphaFoldDB" id="A0A9P6DUH1"/>
<reference evidence="3" key="1">
    <citation type="journal article" date="2020" name="Nat. Commun.">
        <title>Large-scale genome sequencing of mycorrhizal fungi provides insights into the early evolution of symbiotic traits.</title>
        <authorList>
            <person name="Miyauchi S."/>
            <person name="Kiss E."/>
            <person name="Kuo A."/>
            <person name="Drula E."/>
            <person name="Kohler A."/>
            <person name="Sanchez-Garcia M."/>
            <person name="Morin E."/>
            <person name="Andreopoulos B."/>
            <person name="Barry K.W."/>
            <person name="Bonito G."/>
            <person name="Buee M."/>
            <person name="Carver A."/>
            <person name="Chen C."/>
            <person name="Cichocki N."/>
            <person name="Clum A."/>
            <person name="Culley D."/>
            <person name="Crous P.W."/>
            <person name="Fauchery L."/>
            <person name="Girlanda M."/>
            <person name="Hayes R.D."/>
            <person name="Keri Z."/>
            <person name="LaButti K."/>
            <person name="Lipzen A."/>
            <person name="Lombard V."/>
            <person name="Magnuson J."/>
            <person name="Maillard F."/>
            <person name="Murat C."/>
            <person name="Nolan M."/>
            <person name="Ohm R.A."/>
            <person name="Pangilinan J."/>
            <person name="Pereira M.F."/>
            <person name="Perotto S."/>
            <person name="Peter M."/>
            <person name="Pfister S."/>
            <person name="Riley R."/>
            <person name="Sitrit Y."/>
            <person name="Stielow J.B."/>
            <person name="Szollosi G."/>
            <person name="Zifcakova L."/>
            <person name="Stursova M."/>
            <person name="Spatafora J.W."/>
            <person name="Tedersoo L."/>
            <person name="Vaario L.M."/>
            <person name="Yamada A."/>
            <person name="Yan M."/>
            <person name="Wang P."/>
            <person name="Xu J."/>
            <person name="Bruns T."/>
            <person name="Baldrian P."/>
            <person name="Vilgalys R."/>
            <person name="Dunand C."/>
            <person name="Henrissat B."/>
            <person name="Grigoriev I.V."/>
            <person name="Hibbett D."/>
            <person name="Nagy L.G."/>
            <person name="Martin F.M."/>
        </authorList>
    </citation>
    <scope>NUCLEOTIDE SEQUENCE</scope>
    <source>
        <strain evidence="3">UP504</strain>
    </source>
</reference>
<feature type="transmembrane region" description="Helical" evidence="2">
    <location>
        <begin position="23"/>
        <end position="41"/>
    </location>
</feature>
<sequence>IGEHTGSSRCIRYETDDAQSWEMNLNMFLITPSVSLIVFLLSTRTEDQYERTQDEIRSLSKQHGAET</sequence>
<evidence type="ECO:0000256" key="2">
    <source>
        <dbReference type="SAM" id="Phobius"/>
    </source>
</evidence>
<proteinExistence type="predicted"/>
<feature type="non-terminal residue" evidence="3">
    <location>
        <position position="1"/>
    </location>
</feature>
<feature type="region of interest" description="Disordered" evidence="1">
    <location>
        <begin position="47"/>
        <end position="67"/>
    </location>
</feature>
<keyword evidence="4" id="KW-1185">Reference proteome</keyword>
<protein>
    <submittedName>
        <fullName evidence="3">Uncharacterized protein</fullName>
    </submittedName>
</protein>
<comment type="caution">
    <text evidence="3">The sequence shown here is derived from an EMBL/GenBank/DDBJ whole genome shotgun (WGS) entry which is preliminary data.</text>
</comment>
<gene>
    <name evidence="3" type="ORF">BS47DRAFT_1346407</name>
</gene>
<organism evidence="3 4">
    <name type="scientific">Hydnum rufescens UP504</name>
    <dbReference type="NCBI Taxonomy" id="1448309"/>
    <lineage>
        <taxon>Eukaryota</taxon>
        <taxon>Fungi</taxon>
        <taxon>Dikarya</taxon>
        <taxon>Basidiomycota</taxon>
        <taxon>Agaricomycotina</taxon>
        <taxon>Agaricomycetes</taxon>
        <taxon>Cantharellales</taxon>
        <taxon>Hydnaceae</taxon>
        <taxon>Hydnum</taxon>
    </lineage>
</organism>
<evidence type="ECO:0000256" key="1">
    <source>
        <dbReference type="SAM" id="MobiDB-lite"/>
    </source>
</evidence>
<evidence type="ECO:0000313" key="3">
    <source>
        <dbReference type="EMBL" id="KAF9511643.1"/>
    </source>
</evidence>